<gene>
    <name evidence="3" type="ORF">Tco_0625095</name>
</gene>
<proteinExistence type="predicted"/>
<comment type="caution">
    <text evidence="3">The sequence shown here is derived from an EMBL/GenBank/DDBJ whole genome shotgun (WGS) entry which is preliminary data.</text>
</comment>
<dbReference type="InterPro" id="IPR021109">
    <property type="entry name" value="Peptidase_aspartic_dom_sf"/>
</dbReference>
<keyword evidence="2" id="KW-0472">Membrane</keyword>
<keyword evidence="4" id="KW-1185">Reference proteome</keyword>
<dbReference type="Pfam" id="PF13650">
    <property type="entry name" value="Asp_protease_2"/>
    <property type="match status" value="1"/>
</dbReference>
<evidence type="ECO:0000313" key="4">
    <source>
        <dbReference type="Proteomes" id="UP001151760"/>
    </source>
</evidence>
<keyword evidence="1" id="KW-0175">Coiled coil</keyword>
<evidence type="ECO:0000256" key="2">
    <source>
        <dbReference type="SAM" id="Phobius"/>
    </source>
</evidence>
<dbReference type="Gene3D" id="2.40.70.10">
    <property type="entry name" value="Acid Proteases"/>
    <property type="match status" value="1"/>
</dbReference>
<accession>A0ABQ4WFU9</accession>
<keyword evidence="3" id="KW-0695">RNA-directed DNA polymerase</keyword>
<keyword evidence="3" id="KW-0548">Nucleotidyltransferase</keyword>
<dbReference type="EMBL" id="BQNB010008606">
    <property type="protein sequence ID" value="GJS51733.1"/>
    <property type="molecule type" value="Genomic_DNA"/>
</dbReference>
<feature type="transmembrane region" description="Helical" evidence="2">
    <location>
        <begin position="67"/>
        <end position="86"/>
    </location>
</feature>
<keyword evidence="2" id="KW-1133">Transmembrane helix</keyword>
<keyword evidence="3" id="KW-0808">Transferase</keyword>
<evidence type="ECO:0000313" key="3">
    <source>
        <dbReference type="EMBL" id="GJS51733.1"/>
    </source>
</evidence>
<sequence>MNIRNQNAALKNLETQVEQLTKDFQEKAAKEAPNSSTQLVIVKKFMLTMMLRMLKPVLMKLTNSMEYLLFLIVICTPPCMIGSLNMCALEDLGASVNIMPYSMFKNLELTNLKKTTMLVEMADMSKKALVEIVENVLVKIDKFVFPYDFVVIDMLGDPNETMILGRPFLATIHARTNIFHGEILLGICEDRVLFDMNGNVHHLTKKVCMANSIQEEESFNPLEIGEDLFLYDSPFCLEFKKYNHMYDDNESNKDTFVCDDNVQEPLTRRKGRTKMTEPGTITWKLHSCKLIRVIGNDTCRFWPTCDPNSKDCNKGDSIYGRDEHGVLKQWYCYCDNERRDVTTAKGKRNGIASAHGYMNGIAAVYNYGVANLHGLKICYDSLNYGVAHHCSYAVCSLETLTRLHSSTRDTEWFKRLVAYAKYNRDSYEIDSWIKKFAHGSHGWTRSKNVYLRSYRAKLRGVFPF</sequence>
<protein>
    <submittedName>
        <fullName evidence="3">Reverse transcriptase domain-containing protein</fullName>
    </submittedName>
</protein>
<evidence type="ECO:0000256" key="1">
    <source>
        <dbReference type="SAM" id="Coils"/>
    </source>
</evidence>
<dbReference type="CDD" id="cd00303">
    <property type="entry name" value="retropepsin_like"/>
    <property type="match status" value="1"/>
</dbReference>
<reference evidence="3" key="1">
    <citation type="journal article" date="2022" name="Int. J. Mol. Sci.">
        <title>Draft Genome of Tanacetum Coccineum: Genomic Comparison of Closely Related Tanacetum-Family Plants.</title>
        <authorList>
            <person name="Yamashiro T."/>
            <person name="Shiraishi A."/>
            <person name="Nakayama K."/>
            <person name="Satake H."/>
        </authorList>
    </citation>
    <scope>NUCLEOTIDE SEQUENCE</scope>
</reference>
<dbReference type="PANTHER" id="PTHR33067:SF35">
    <property type="entry name" value="ASPARTIC PEPTIDASE DDI1-TYPE DOMAIN-CONTAINING PROTEIN"/>
    <property type="match status" value="1"/>
</dbReference>
<name>A0ABQ4WFU9_9ASTR</name>
<dbReference type="PANTHER" id="PTHR33067">
    <property type="entry name" value="RNA-DIRECTED DNA POLYMERASE-RELATED"/>
    <property type="match status" value="1"/>
</dbReference>
<dbReference type="GO" id="GO:0003964">
    <property type="term" value="F:RNA-directed DNA polymerase activity"/>
    <property type="evidence" value="ECO:0007669"/>
    <property type="project" value="UniProtKB-KW"/>
</dbReference>
<dbReference type="Proteomes" id="UP001151760">
    <property type="component" value="Unassembled WGS sequence"/>
</dbReference>
<keyword evidence="2" id="KW-0812">Transmembrane</keyword>
<reference evidence="3" key="2">
    <citation type="submission" date="2022-01" db="EMBL/GenBank/DDBJ databases">
        <authorList>
            <person name="Yamashiro T."/>
            <person name="Shiraishi A."/>
            <person name="Satake H."/>
            <person name="Nakayama K."/>
        </authorList>
    </citation>
    <scope>NUCLEOTIDE SEQUENCE</scope>
</reference>
<feature type="coiled-coil region" evidence="1">
    <location>
        <begin position="3"/>
        <end position="30"/>
    </location>
</feature>
<organism evidence="3 4">
    <name type="scientific">Tanacetum coccineum</name>
    <dbReference type="NCBI Taxonomy" id="301880"/>
    <lineage>
        <taxon>Eukaryota</taxon>
        <taxon>Viridiplantae</taxon>
        <taxon>Streptophyta</taxon>
        <taxon>Embryophyta</taxon>
        <taxon>Tracheophyta</taxon>
        <taxon>Spermatophyta</taxon>
        <taxon>Magnoliopsida</taxon>
        <taxon>eudicotyledons</taxon>
        <taxon>Gunneridae</taxon>
        <taxon>Pentapetalae</taxon>
        <taxon>asterids</taxon>
        <taxon>campanulids</taxon>
        <taxon>Asterales</taxon>
        <taxon>Asteraceae</taxon>
        <taxon>Asteroideae</taxon>
        <taxon>Anthemideae</taxon>
        <taxon>Anthemidinae</taxon>
        <taxon>Tanacetum</taxon>
    </lineage>
</organism>